<dbReference type="Proteomes" id="UP001302349">
    <property type="component" value="Chromosome"/>
</dbReference>
<evidence type="ECO:0000313" key="1">
    <source>
        <dbReference type="EMBL" id="WOK09547.1"/>
    </source>
</evidence>
<name>A0ABZ0J0S5_9BACT</name>
<organism evidence="1 2">
    <name type="scientific">Imperialibacter roseus</name>
    <dbReference type="NCBI Taxonomy" id="1324217"/>
    <lineage>
        <taxon>Bacteria</taxon>
        <taxon>Pseudomonadati</taxon>
        <taxon>Bacteroidota</taxon>
        <taxon>Cytophagia</taxon>
        <taxon>Cytophagales</taxon>
        <taxon>Flammeovirgaceae</taxon>
        <taxon>Imperialibacter</taxon>
    </lineage>
</organism>
<evidence type="ECO:0000313" key="2">
    <source>
        <dbReference type="Proteomes" id="UP001302349"/>
    </source>
</evidence>
<proteinExistence type="predicted"/>
<dbReference type="RefSeq" id="WP_317492162.1">
    <property type="nucleotide sequence ID" value="NZ_CP136051.1"/>
</dbReference>
<sequence length="246" mass="28583">MPSIVWNREPQEAMDNPYEYGAQEQFQKEAERLTKELLVVLGERNGEFSLEETTSRKAVWMLFVDALVTCIDIVECLSVKRHRLVGKLLRDLDESIDLAFLFNTNSSAGDKLLTKWYNDEIIPHREYRKFIKSEIDDDLSKVLSELYSMMSKHAHGTYKVLLYSYILRGKKMLVHDSKYESGILVHPKTIAMYYTLVAHYLKKLVNGLRTSGLIEENIINSIWKSSLDEATVPRRFEIKKKKGLDN</sequence>
<protein>
    <submittedName>
        <fullName evidence="1">Uncharacterized protein</fullName>
    </submittedName>
</protein>
<gene>
    <name evidence="1" type="ORF">RT717_12950</name>
</gene>
<keyword evidence="2" id="KW-1185">Reference proteome</keyword>
<reference evidence="1 2" key="1">
    <citation type="journal article" date="2023" name="Microbiol. Resour. Announc.">
        <title>Complete Genome Sequence of Imperialibacter roseus strain P4T.</title>
        <authorList>
            <person name="Tizabi D.R."/>
            <person name="Bachvaroff T."/>
            <person name="Hill R.T."/>
        </authorList>
    </citation>
    <scope>NUCLEOTIDE SEQUENCE [LARGE SCALE GENOMIC DNA]</scope>
    <source>
        <strain evidence="1 2">P4T</strain>
    </source>
</reference>
<dbReference type="EMBL" id="CP136051">
    <property type="protein sequence ID" value="WOK09547.1"/>
    <property type="molecule type" value="Genomic_DNA"/>
</dbReference>
<accession>A0ABZ0J0S5</accession>